<feature type="region of interest" description="Disordered" evidence="1">
    <location>
        <begin position="52"/>
        <end position="83"/>
    </location>
</feature>
<dbReference type="Pfam" id="PF17242">
    <property type="entry name" value="DUF5315"/>
    <property type="match status" value="1"/>
</dbReference>
<dbReference type="AlphaFoldDB" id="A0A232M422"/>
<dbReference type="OrthoDB" id="4158841at2759"/>
<feature type="compositionally biased region" description="Low complexity" evidence="1">
    <location>
        <begin position="63"/>
        <end position="73"/>
    </location>
</feature>
<gene>
    <name evidence="2" type="ORF">Egran_01128</name>
</gene>
<evidence type="ECO:0000313" key="3">
    <source>
        <dbReference type="Proteomes" id="UP000243515"/>
    </source>
</evidence>
<accession>A0A232M422</accession>
<feature type="region of interest" description="Disordered" evidence="1">
    <location>
        <begin position="138"/>
        <end position="176"/>
    </location>
</feature>
<dbReference type="Proteomes" id="UP000243515">
    <property type="component" value="Unassembled WGS sequence"/>
</dbReference>
<dbReference type="EMBL" id="NPHW01002607">
    <property type="protein sequence ID" value="OXV11116.1"/>
    <property type="molecule type" value="Genomic_DNA"/>
</dbReference>
<keyword evidence="3" id="KW-1185">Reference proteome</keyword>
<reference evidence="2 3" key="1">
    <citation type="journal article" date="2015" name="Environ. Microbiol.">
        <title>Metagenome sequence of Elaphomyces granulatus from sporocarp tissue reveals Ascomycota ectomycorrhizal fingerprints of genome expansion and a Proteobacteria-rich microbiome.</title>
        <authorList>
            <person name="Quandt C.A."/>
            <person name="Kohler A."/>
            <person name="Hesse C.N."/>
            <person name="Sharpton T.J."/>
            <person name="Martin F."/>
            <person name="Spatafora J.W."/>
        </authorList>
    </citation>
    <scope>NUCLEOTIDE SEQUENCE [LARGE SCALE GENOMIC DNA]</scope>
    <source>
        <strain evidence="2 3">OSC145934</strain>
    </source>
</reference>
<comment type="caution">
    <text evidence="2">The sequence shown here is derived from an EMBL/GenBank/DDBJ whole genome shotgun (WGS) entry which is preliminary data.</text>
</comment>
<feature type="compositionally biased region" description="Low complexity" evidence="1">
    <location>
        <begin position="1"/>
        <end position="16"/>
    </location>
</feature>
<evidence type="ECO:0000313" key="2">
    <source>
        <dbReference type="EMBL" id="OXV11116.1"/>
    </source>
</evidence>
<feature type="compositionally biased region" description="Basic and acidic residues" evidence="1">
    <location>
        <begin position="138"/>
        <end position="150"/>
    </location>
</feature>
<proteinExistence type="predicted"/>
<name>A0A232M422_9EURO</name>
<evidence type="ECO:0000256" key="1">
    <source>
        <dbReference type="SAM" id="MobiDB-lite"/>
    </source>
</evidence>
<protein>
    <submittedName>
        <fullName evidence="2">Uncharacterized protein</fullName>
    </submittedName>
</protein>
<sequence>MDSSSSTKPQSKPSSQRLPPPSLFQGPPSRNASNISLAPALLPSAHSAAAAVAPDAAKPPPLLRSGLPSPFLSRNHNQGEADRAEALWQEMQNSLAEVELSAVSGEHVFGEEHQKALEDLRMKQLKLAQAWARSEVDEVVETKGADEHHPSAGKTGRPDSGGMGERGATEPATAAAAAFRTLEEETENDLQVARERRDANDRYFNRVNGGVLDVVAKLEEVAQAMRAVERESRDIWSDSTSEQANIPAPSLNG</sequence>
<organism evidence="2 3">
    <name type="scientific">Elaphomyces granulatus</name>
    <dbReference type="NCBI Taxonomy" id="519963"/>
    <lineage>
        <taxon>Eukaryota</taxon>
        <taxon>Fungi</taxon>
        <taxon>Dikarya</taxon>
        <taxon>Ascomycota</taxon>
        <taxon>Pezizomycotina</taxon>
        <taxon>Eurotiomycetes</taxon>
        <taxon>Eurotiomycetidae</taxon>
        <taxon>Eurotiales</taxon>
        <taxon>Elaphomycetaceae</taxon>
        <taxon>Elaphomyces</taxon>
    </lineage>
</organism>
<feature type="region of interest" description="Disordered" evidence="1">
    <location>
        <begin position="230"/>
        <end position="253"/>
    </location>
</feature>
<feature type="region of interest" description="Disordered" evidence="1">
    <location>
        <begin position="1"/>
        <end position="38"/>
    </location>
</feature>